<name>A0A918FK36_9ACTN</name>
<comment type="caution">
    <text evidence="1">The sequence shown here is derived from an EMBL/GenBank/DDBJ whole genome shotgun (WGS) entry which is preliminary data.</text>
</comment>
<proteinExistence type="predicted"/>
<sequence>MREAGITSTRAVGRNRCVQLRHADPDAGFPGLLDAVLMSLAD</sequence>
<reference evidence="1" key="2">
    <citation type="submission" date="2020-09" db="EMBL/GenBank/DDBJ databases">
        <authorList>
            <person name="Sun Q."/>
            <person name="Ohkuma M."/>
        </authorList>
    </citation>
    <scope>NUCLEOTIDE SEQUENCE</scope>
    <source>
        <strain evidence="1">JCM 4346</strain>
    </source>
</reference>
<evidence type="ECO:0000313" key="2">
    <source>
        <dbReference type="Proteomes" id="UP000658320"/>
    </source>
</evidence>
<gene>
    <name evidence="1" type="ORF">GCM10010251_72760</name>
</gene>
<evidence type="ECO:0000313" key="1">
    <source>
        <dbReference type="EMBL" id="GGR45175.1"/>
    </source>
</evidence>
<dbReference type="AlphaFoldDB" id="A0A918FK36"/>
<keyword evidence="2" id="KW-1185">Reference proteome</keyword>
<dbReference type="EMBL" id="BMSX01000021">
    <property type="protein sequence ID" value="GGR45175.1"/>
    <property type="molecule type" value="Genomic_DNA"/>
</dbReference>
<reference evidence="1" key="1">
    <citation type="journal article" date="2014" name="Int. J. Syst. Evol. Microbiol.">
        <title>Complete genome sequence of Corynebacterium casei LMG S-19264T (=DSM 44701T), isolated from a smear-ripened cheese.</title>
        <authorList>
            <consortium name="US DOE Joint Genome Institute (JGI-PGF)"/>
            <person name="Walter F."/>
            <person name="Albersmeier A."/>
            <person name="Kalinowski J."/>
            <person name="Ruckert C."/>
        </authorList>
    </citation>
    <scope>NUCLEOTIDE SEQUENCE</scope>
    <source>
        <strain evidence="1">JCM 4346</strain>
    </source>
</reference>
<organism evidence="1 2">
    <name type="scientific">Streptomyces aurantiogriseus</name>
    <dbReference type="NCBI Taxonomy" id="66870"/>
    <lineage>
        <taxon>Bacteria</taxon>
        <taxon>Bacillati</taxon>
        <taxon>Actinomycetota</taxon>
        <taxon>Actinomycetes</taxon>
        <taxon>Kitasatosporales</taxon>
        <taxon>Streptomycetaceae</taxon>
        <taxon>Streptomyces</taxon>
    </lineage>
</organism>
<accession>A0A918FK36</accession>
<dbReference type="Proteomes" id="UP000658320">
    <property type="component" value="Unassembled WGS sequence"/>
</dbReference>
<protein>
    <submittedName>
        <fullName evidence="1">Uncharacterized protein</fullName>
    </submittedName>
</protein>